<dbReference type="Proteomes" id="UP001193920">
    <property type="component" value="Unassembled WGS sequence"/>
</dbReference>
<dbReference type="RefSeq" id="WP_323868640.1">
    <property type="nucleotide sequence ID" value="NZ_JACXBF010000128.1"/>
</dbReference>
<evidence type="ECO:0000313" key="1">
    <source>
        <dbReference type="EMBL" id="MBD2800053.1"/>
    </source>
</evidence>
<name>A0AAW3YV12_9GAMM</name>
<dbReference type="EMBL" id="JACXBF010000128">
    <property type="protein sequence ID" value="MBD2800053.1"/>
    <property type="molecule type" value="Genomic_DNA"/>
</dbReference>
<gene>
    <name evidence="1" type="ORF">ID854_06170</name>
</gene>
<comment type="caution">
    <text evidence="1">The sequence shown here is derived from an EMBL/GenBank/DDBJ whole genome shotgun (WGS) entry which is preliminary data.</text>
</comment>
<sequence>MEDQKDQIKVIINGKEKEAELNLSYSKERVCSLSISVDDDYQATFHDYDFFSCFAAMREELKDVIFLCKGAKINVYPSAMARDMGLGMLAYEVTLGEQAKTEDLVRIFDYEEHDVAVSPEEQRRFHLKWIDSIRQRP</sequence>
<protein>
    <submittedName>
        <fullName evidence="1">Uncharacterized protein</fullName>
    </submittedName>
</protein>
<proteinExistence type="predicted"/>
<reference evidence="1" key="2">
    <citation type="journal article" date="2024" name="Toxins">
        <title>Genome Sequence Analysis of Native Xenorhabdus Strains Isolated from Entomopathogenic Nematodes in Argentina.</title>
        <authorList>
            <person name="Palma L."/>
            <person name="Frizzo L."/>
            <person name="Kaiser S."/>
            <person name="Berry C."/>
            <person name="Caballero P."/>
            <person name="Bode H.B."/>
            <person name="Del Valle E.E."/>
        </authorList>
    </citation>
    <scope>NUCLEOTIDE SEQUENCE</scope>
    <source>
        <strain evidence="1">M</strain>
    </source>
</reference>
<dbReference type="AlphaFoldDB" id="A0AAW3YV12"/>
<accession>A0AAW3YV12</accession>
<organism evidence="1">
    <name type="scientific">Xenorhabdus szentirmaii</name>
    <dbReference type="NCBI Taxonomy" id="290112"/>
    <lineage>
        <taxon>Bacteria</taxon>
        <taxon>Pseudomonadati</taxon>
        <taxon>Pseudomonadota</taxon>
        <taxon>Gammaproteobacteria</taxon>
        <taxon>Enterobacterales</taxon>
        <taxon>Morganellaceae</taxon>
        <taxon>Xenorhabdus</taxon>
    </lineage>
</organism>
<reference evidence="1" key="1">
    <citation type="submission" date="2020-09" db="EMBL/GenBank/DDBJ databases">
        <authorList>
            <person name="Palma L."/>
            <person name="Caballero P."/>
            <person name="Berry C."/>
            <person name="Del Valle E."/>
        </authorList>
    </citation>
    <scope>NUCLEOTIDE SEQUENCE</scope>
    <source>
        <strain evidence="1">M</strain>
    </source>
</reference>